<keyword evidence="5" id="KW-0030">Aminoacyl-tRNA synthetase</keyword>
<reference evidence="7" key="1">
    <citation type="submission" date="2023-06" db="EMBL/GenBank/DDBJ databases">
        <title>Genomic analysis of the entomopathogenic nematode Steinernema hermaphroditum.</title>
        <authorList>
            <person name="Schwarz E.M."/>
            <person name="Heppert J.K."/>
            <person name="Baniya A."/>
            <person name="Schwartz H.T."/>
            <person name="Tan C.-H."/>
            <person name="Antoshechkin I."/>
            <person name="Sternberg P.W."/>
            <person name="Goodrich-Blair H."/>
            <person name="Dillman A.R."/>
        </authorList>
    </citation>
    <scope>NUCLEOTIDE SEQUENCE</scope>
    <source>
        <strain evidence="7">PS9179</strain>
        <tissue evidence="7">Whole animal</tissue>
    </source>
</reference>
<evidence type="ECO:0000256" key="2">
    <source>
        <dbReference type="ARBA" id="ARBA00022741"/>
    </source>
</evidence>
<evidence type="ECO:0000256" key="1">
    <source>
        <dbReference type="ARBA" id="ARBA00022598"/>
    </source>
</evidence>
<evidence type="ECO:0000256" key="5">
    <source>
        <dbReference type="ARBA" id="ARBA00023146"/>
    </source>
</evidence>
<evidence type="ECO:0000256" key="4">
    <source>
        <dbReference type="ARBA" id="ARBA00022917"/>
    </source>
</evidence>
<dbReference type="GO" id="GO:0043039">
    <property type="term" value="P:tRNA aminoacylation"/>
    <property type="evidence" value="ECO:0007669"/>
    <property type="project" value="InterPro"/>
</dbReference>
<dbReference type="InterPro" id="IPR045864">
    <property type="entry name" value="aa-tRNA-synth_II/BPL/LPL"/>
</dbReference>
<evidence type="ECO:0000313" key="8">
    <source>
        <dbReference type="Proteomes" id="UP001175271"/>
    </source>
</evidence>
<dbReference type="GO" id="GO:0004812">
    <property type="term" value="F:aminoacyl-tRNA ligase activity"/>
    <property type="evidence" value="ECO:0007669"/>
    <property type="project" value="UniProtKB-KW"/>
</dbReference>
<dbReference type="GO" id="GO:0000049">
    <property type="term" value="F:tRNA binding"/>
    <property type="evidence" value="ECO:0007669"/>
    <property type="project" value="InterPro"/>
</dbReference>
<keyword evidence="8" id="KW-1185">Reference proteome</keyword>
<dbReference type="InterPro" id="IPR002319">
    <property type="entry name" value="Phenylalanyl-tRNA_Synthase"/>
</dbReference>
<keyword evidence="2" id="KW-0547">Nucleotide-binding</keyword>
<proteinExistence type="predicted"/>
<accession>A0AA39H0F8</accession>
<keyword evidence="4" id="KW-0648">Protein biosynthesis</keyword>
<organism evidence="7 8">
    <name type="scientific">Steinernema hermaphroditum</name>
    <dbReference type="NCBI Taxonomy" id="289476"/>
    <lineage>
        <taxon>Eukaryota</taxon>
        <taxon>Metazoa</taxon>
        <taxon>Ecdysozoa</taxon>
        <taxon>Nematoda</taxon>
        <taxon>Chromadorea</taxon>
        <taxon>Rhabditida</taxon>
        <taxon>Tylenchina</taxon>
        <taxon>Panagrolaimomorpha</taxon>
        <taxon>Strongyloidoidea</taxon>
        <taxon>Steinernematidae</taxon>
        <taxon>Steinernema</taxon>
    </lineage>
</organism>
<feature type="domain" description="Phenylalanyl-tRNA synthetase" evidence="6">
    <location>
        <begin position="3"/>
        <end position="33"/>
    </location>
</feature>
<dbReference type="Gene3D" id="3.30.930.10">
    <property type="entry name" value="Bira Bifunctional Protein, Domain 2"/>
    <property type="match status" value="1"/>
</dbReference>
<dbReference type="Pfam" id="PF01409">
    <property type="entry name" value="tRNA-synt_2d"/>
    <property type="match status" value="1"/>
</dbReference>
<sequence length="69" mass="8203">MRLFKSFFSKMGFDELRFKSAYNPHTEPSMEIFAPTMIKCDSDNIRELFGPKIDLLMVYKNLMCRLDKD</sequence>
<dbReference type="EMBL" id="JAUCMV010000005">
    <property type="protein sequence ID" value="KAK0395457.1"/>
    <property type="molecule type" value="Genomic_DNA"/>
</dbReference>
<protein>
    <recommendedName>
        <fullName evidence="6">Phenylalanyl-tRNA synthetase domain-containing protein</fullName>
    </recommendedName>
</protein>
<dbReference type="Proteomes" id="UP001175271">
    <property type="component" value="Unassembled WGS sequence"/>
</dbReference>
<keyword evidence="3" id="KW-0067">ATP-binding</keyword>
<gene>
    <name evidence="7" type="ORF">QR680_001287</name>
</gene>
<dbReference type="AlphaFoldDB" id="A0AA39H0F8"/>
<dbReference type="GO" id="GO:0005524">
    <property type="term" value="F:ATP binding"/>
    <property type="evidence" value="ECO:0007669"/>
    <property type="project" value="UniProtKB-KW"/>
</dbReference>
<keyword evidence="1" id="KW-0436">Ligase</keyword>
<evidence type="ECO:0000259" key="6">
    <source>
        <dbReference type="Pfam" id="PF01409"/>
    </source>
</evidence>
<evidence type="ECO:0000256" key="3">
    <source>
        <dbReference type="ARBA" id="ARBA00022840"/>
    </source>
</evidence>
<dbReference type="GO" id="GO:0006412">
    <property type="term" value="P:translation"/>
    <property type="evidence" value="ECO:0007669"/>
    <property type="project" value="UniProtKB-KW"/>
</dbReference>
<name>A0AA39H0F8_9BILA</name>
<comment type="caution">
    <text evidence="7">The sequence shown here is derived from an EMBL/GenBank/DDBJ whole genome shotgun (WGS) entry which is preliminary data.</text>
</comment>
<evidence type="ECO:0000313" key="7">
    <source>
        <dbReference type="EMBL" id="KAK0395457.1"/>
    </source>
</evidence>